<dbReference type="AlphaFoldDB" id="A0A565AUC3"/>
<dbReference type="PANTHER" id="PTHR28141">
    <property type="entry name" value="2',3'-CYCLIC-NUCLEOTIDE 3'-PHOSPHODIESTERASE"/>
    <property type="match status" value="1"/>
</dbReference>
<dbReference type="InterPro" id="IPR009097">
    <property type="entry name" value="Cyclic_Pdiesterase"/>
</dbReference>
<proteinExistence type="predicted"/>
<dbReference type="Proteomes" id="UP000489600">
    <property type="component" value="Unassembled WGS sequence"/>
</dbReference>
<evidence type="ECO:0000313" key="2">
    <source>
        <dbReference type="Proteomes" id="UP000489600"/>
    </source>
</evidence>
<dbReference type="PANTHER" id="PTHR28141:SF1">
    <property type="entry name" value="2',3'-CYCLIC-NUCLEOTIDE 3'-PHOSPHODIESTERASE"/>
    <property type="match status" value="1"/>
</dbReference>
<gene>
    <name evidence="1" type="ORF">ANE_LOCUS3453</name>
</gene>
<dbReference type="GO" id="GO:0004113">
    <property type="term" value="F:2',3'-cyclic-nucleotide 3'-phosphodiesterase activity"/>
    <property type="evidence" value="ECO:0007669"/>
    <property type="project" value="TreeGrafter"/>
</dbReference>
<reference evidence="1" key="1">
    <citation type="submission" date="2019-07" db="EMBL/GenBank/DDBJ databases">
        <authorList>
            <person name="Dittberner H."/>
        </authorList>
    </citation>
    <scope>NUCLEOTIDE SEQUENCE [LARGE SCALE GENOMIC DNA]</scope>
</reference>
<evidence type="ECO:0000313" key="1">
    <source>
        <dbReference type="EMBL" id="VVA93008.1"/>
    </source>
</evidence>
<comment type="caution">
    <text evidence="1">The sequence shown here is derived from an EMBL/GenBank/DDBJ whole genome shotgun (WGS) entry which is preliminary data.</text>
</comment>
<dbReference type="EMBL" id="CABITT030000001">
    <property type="protein sequence ID" value="VVA93008.1"/>
    <property type="molecule type" value="Genomic_DNA"/>
</dbReference>
<dbReference type="GO" id="GO:0009187">
    <property type="term" value="P:cyclic nucleotide metabolic process"/>
    <property type="evidence" value="ECO:0007669"/>
    <property type="project" value="TreeGrafter"/>
</dbReference>
<sequence length="163" mass="19202">MYFTITRHQSKKEAMKEIMMKNKLGRMEKAKHKEEKEKQERKKTFRWKEDIYISKSWVMRAAKHCKNHLRCSTTTPLYSSCVLSSHVGKHFHVDELLQPAYLSLLYTELAEEKKKKTQGKANTFDNSLDGMSFRLNRLALCKTDIKDKTLESWEEVAVCNLNP</sequence>
<organism evidence="1 2">
    <name type="scientific">Arabis nemorensis</name>
    <dbReference type="NCBI Taxonomy" id="586526"/>
    <lineage>
        <taxon>Eukaryota</taxon>
        <taxon>Viridiplantae</taxon>
        <taxon>Streptophyta</taxon>
        <taxon>Embryophyta</taxon>
        <taxon>Tracheophyta</taxon>
        <taxon>Spermatophyta</taxon>
        <taxon>Magnoliopsida</taxon>
        <taxon>eudicotyledons</taxon>
        <taxon>Gunneridae</taxon>
        <taxon>Pentapetalae</taxon>
        <taxon>rosids</taxon>
        <taxon>malvids</taxon>
        <taxon>Brassicales</taxon>
        <taxon>Brassicaceae</taxon>
        <taxon>Arabideae</taxon>
        <taxon>Arabis</taxon>
    </lineage>
</organism>
<dbReference type="OrthoDB" id="514292at2759"/>
<keyword evidence="2" id="KW-1185">Reference proteome</keyword>
<dbReference type="SUPFAM" id="SSF55144">
    <property type="entry name" value="LigT-like"/>
    <property type="match status" value="1"/>
</dbReference>
<dbReference type="InterPro" id="IPR012386">
    <property type="entry name" value="Cyclic-nucl_3Pdiesterase"/>
</dbReference>
<protein>
    <submittedName>
        <fullName evidence="1">Uncharacterized protein</fullName>
    </submittedName>
</protein>
<name>A0A565AUC3_9BRAS</name>
<dbReference type="Gene3D" id="3.90.1140.10">
    <property type="entry name" value="Cyclic phosphodiesterase"/>
    <property type="match status" value="1"/>
</dbReference>
<accession>A0A565AUC3</accession>